<comment type="caution">
    <text evidence="1">The sequence shown here is derived from an EMBL/GenBank/DDBJ whole genome shotgun (WGS) entry which is preliminary data.</text>
</comment>
<dbReference type="Proteomes" id="UP000499080">
    <property type="component" value="Unassembled WGS sequence"/>
</dbReference>
<protein>
    <submittedName>
        <fullName evidence="1">Uncharacterized protein</fullName>
    </submittedName>
</protein>
<evidence type="ECO:0000313" key="1">
    <source>
        <dbReference type="EMBL" id="GBO42002.1"/>
    </source>
</evidence>
<name>A0A4Y2X1W3_ARAVE</name>
<organism evidence="1 2">
    <name type="scientific">Araneus ventricosus</name>
    <name type="common">Orbweaver spider</name>
    <name type="synonym">Epeira ventricosa</name>
    <dbReference type="NCBI Taxonomy" id="182803"/>
    <lineage>
        <taxon>Eukaryota</taxon>
        <taxon>Metazoa</taxon>
        <taxon>Ecdysozoa</taxon>
        <taxon>Arthropoda</taxon>
        <taxon>Chelicerata</taxon>
        <taxon>Arachnida</taxon>
        <taxon>Araneae</taxon>
        <taxon>Araneomorphae</taxon>
        <taxon>Entelegynae</taxon>
        <taxon>Araneoidea</taxon>
        <taxon>Araneidae</taxon>
        <taxon>Araneus</taxon>
    </lineage>
</organism>
<gene>
    <name evidence="1" type="ORF">AVEN_230088_1</name>
</gene>
<dbReference type="AlphaFoldDB" id="A0A4Y2X1W3"/>
<proteinExistence type="predicted"/>
<evidence type="ECO:0000313" key="2">
    <source>
        <dbReference type="Proteomes" id="UP000499080"/>
    </source>
</evidence>
<accession>A0A4Y2X1W3</accession>
<dbReference type="EMBL" id="BGPR01067923">
    <property type="protein sequence ID" value="GBO42002.1"/>
    <property type="molecule type" value="Genomic_DNA"/>
</dbReference>
<reference evidence="1 2" key="1">
    <citation type="journal article" date="2019" name="Sci. Rep.">
        <title>Orb-weaving spider Araneus ventricosus genome elucidates the spidroin gene catalogue.</title>
        <authorList>
            <person name="Kono N."/>
            <person name="Nakamura H."/>
            <person name="Ohtoshi R."/>
            <person name="Moran D.A.P."/>
            <person name="Shinohara A."/>
            <person name="Yoshida Y."/>
            <person name="Fujiwara M."/>
            <person name="Mori M."/>
            <person name="Tomita M."/>
            <person name="Arakawa K."/>
        </authorList>
    </citation>
    <scope>NUCLEOTIDE SEQUENCE [LARGE SCALE GENOMIC DNA]</scope>
</reference>
<sequence>MIGVMGFEATKAVIPLLKESDRAWPEVNKQAKHSDVRFACPIRALQSYNGALLEYRKPICLPALHNSWVGRASMGIFAQHQRDDVWAHTYDLTCHRPNTDGSSAESSFEPGALLRTGDSNLCVFIFFFYFESLLLCHISYNISVPI</sequence>
<keyword evidence="2" id="KW-1185">Reference proteome</keyword>